<dbReference type="PaxDb" id="55529-EKX53488"/>
<dbReference type="EMBL" id="JH992970">
    <property type="protein sequence ID" value="EKX53488.1"/>
    <property type="molecule type" value="Genomic_DNA"/>
</dbReference>
<dbReference type="EnsemblProtists" id="EKX53488">
    <property type="protein sequence ID" value="EKX53488"/>
    <property type="gene ID" value="GUITHDRAFT_133192"/>
</dbReference>
<proteinExistence type="predicted"/>
<protein>
    <submittedName>
        <fullName evidence="1 2">Uncharacterized protein</fullName>
    </submittedName>
</protein>
<dbReference type="GeneID" id="17309868"/>
<reference evidence="3" key="2">
    <citation type="submission" date="2012-11" db="EMBL/GenBank/DDBJ databases">
        <authorList>
            <person name="Kuo A."/>
            <person name="Curtis B.A."/>
            <person name="Tanifuji G."/>
            <person name="Burki F."/>
            <person name="Gruber A."/>
            <person name="Irimia M."/>
            <person name="Maruyama S."/>
            <person name="Arias M.C."/>
            <person name="Ball S.G."/>
            <person name="Gile G.H."/>
            <person name="Hirakawa Y."/>
            <person name="Hopkins J.F."/>
            <person name="Rensing S.A."/>
            <person name="Schmutz J."/>
            <person name="Symeonidi A."/>
            <person name="Elias M."/>
            <person name="Eveleigh R.J."/>
            <person name="Herman E.K."/>
            <person name="Klute M.J."/>
            <person name="Nakayama T."/>
            <person name="Obornik M."/>
            <person name="Reyes-Prieto A."/>
            <person name="Armbrust E.V."/>
            <person name="Aves S.J."/>
            <person name="Beiko R.G."/>
            <person name="Coutinho P."/>
            <person name="Dacks J.B."/>
            <person name="Durnford D.G."/>
            <person name="Fast N.M."/>
            <person name="Green B.R."/>
            <person name="Grisdale C."/>
            <person name="Hempe F."/>
            <person name="Henrissat B."/>
            <person name="Hoppner M.P."/>
            <person name="Ishida K.-I."/>
            <person name="Kim E."/>
            <person name="Koreny L."/>
            <person name="Kroth P.G."/>
            <person name="Liu Y."/>
            <person name="Malik S.-B."/>
            <person name="Maier U.G."/>
            <person name="McRose D."/>
            <person name="Mock T."/>
            <person name="Neilson J.A."/>
            <person name="Onodera N.T."/>
            <person name="Poole A.M."/>
            <person name="Pritham E.J."/>
            <person name="Richards T.A."/>
            <person name="Rocap G."/>
            <person name="Roy S.W."/>
            <person name="Sarai C."/>
            <person name="Schaack S."/>
            <person name="Shirato S."/>
            <person name="Slamovits C.H."/>
            <person name="Spencer D.F."/>
            <person name="Suzuki S."/>
            <person name="Worden A.Z."/>
            <person name="Zauner S."/>
            <person name="Barry K."/>
            <person name="Bell C."/>
            <person name="Bharti A.K."/>
            <person name="Crow J.A."/>
            <person name="Grimwood J."/>
            <person name="Kramer R."/>
            <person name="Lindquist E."/>
            <person name="Lucas S."/>
            <person name="Salamov A."/>
            <person name="McFadden G.I."/>
            <person name="Lane C.E."/>
            <person name="Keeling P.J."/>
            <person name="Gray M.W."/>
            <person name="Grigoriev I.V."/>
            <person name="Archibald J.M."/>
        </authorList>
    </citation>
    <scope>NUCLEOTIDE SEQUENCE</scope>
    <source>
        <strain evidence="3">CCMP2712</strain>
    </source>
</reference>
<dbReference type="Proteomes" id="UP000011087">
    <property type="component" value="Unassembled WGS sequence"/>
</dbReference>
<evidence type="ECO:0000313" key="1">
    <source>
        <dbReference type="EMBL" id="EKX53488.1"/>
    </source>
</evidence>
<dbReference type="RefSeq" id="XP_005840468.1">
    <property type="nucleotide sequence ID" value="XM_005840411.1"/>
</dbReference>
<name>L1JZF4_GUITC</name>
<reference evidence="1 3" key="1">
    <citation type="journal article" date="2012" name="Nature">
        <title>Algal genomes reveal evolutionary mosaicism and the fate of nucleomorphs.</title>
        <authorList>
            <consortium name="DOE Joint Genome Institute"/>
            <person name="Curtis B.A."/>
            <person name="Tanifuji G."/>
            <person name="Burki F."/>
            <person name="Gruber A."/>
            <person name="Irimia M."/>
            <person name="Maruyama S."/>
            <person name="Arias M.C."/>
            <person name="Ball S.G."/>
            <person name="Gile G.H."/>
            <person name="Hirakawa Y."/>
            <person name="Hopkins J.F."/>
            <person name="Kuo A."/>
            <person name="Rensing S.A."/>
            <person name="Schmutz J."/>
            <person name="Symeonidi A."/>
            <person name="Elias M."/>
            <person name="Eveleigh R.J."/>
            <person name="Herman E.K."/>
            <person name="Klute M.J."/>
            <person name="Nakayama T."/>
            <person name="Obornik M."/>
            <person name="Reyes-Prieto A."/>
            <person name="Armbrust E.V."/>
            <person name="Aves S.J."/>
            <person name="Beiko R.G."/>
            <person name="Coutinho P."/>
            <person name="Dacks J.B."/>
            <person name="Durnford D.G."/>
            <person name="Fast N.M."/>
            <person name="Green B.R."/>
            <person name="Grisdale C.J."/>
            <person name="Hempel F."/>
            <person name="Henrissat B."/>
            <person name="Hoppner M.P."/>
            <person name="Ishida K."/>
            <person name="Kim E."/>
            <person name="Koreny L."/>
            <person name="Kroth P.G."/>
            <person name="Liu Y."/>
            <person name="Malik S.B."/>
            <person name="Maier U.G."/>
            <person name="McRose D."/>
            <person name="Mock T."/>
            <person name="Neilson J.A."/>
            <person name="Onodera N.T."/>
            <person name="Poole A.M."/>
            <person name="Pritham E.J."/>
            <person name="Richards T.A."/>
            <person name="Rocap G."/>
            <person name="Roy S.W."/>
            <person name="Sarai C."/>
            <person name="Schaack S."/>
            <person name="Shirato S."/>
            <person name="Slamovits C.H."/>
            <person name="Spencer D.F."/>
            <person name="Suzuki S."/>
            <person name="Worden A.Z."/>
            <person name="Zauner S."/>
            <person name="Barry K."/>
            <person name="Bell C."/>
            <person name="Bharti A.K."/>
            <person name="Crow J.A."/>
            <person name="Grimwood J."/>
            <person name="Kramer R."/>
            <person name="Lindquist E."/>
            <person name="Lucas S."/>
            <person name="Salamov A."/>
            <person name="McFadden G.I."/>
            <person name="Lane C.E."/>
            <person name="Keeling P.J."/>
            <person name="Gray M.W."/>
            <person name="Grigoriev I.V."/>
            <person name="Archibald J.M."/>
        </authorList>
    </citation>
    <scope>NUCLEOTIDE SEQUENCE</scope>
    <source>
        <strain evidence="1 3">CCMP2712</strain>
    </source>
</reference>
<organism evidence="1">
    <name type="scientific">Guillardia theta (strain CCMP2712)</name>
    <name type="common">Cryptophyte</name>
    <dbReference type="NCBI Taxonomy" id="905079"/>
    <lineage>
        <taxon>Eukaryota</taxon>
        <taxon>Cryptophyceae</taxon>
        <taxon>Pyrenomonadales</taxon>
        <taxon>Geminigeraceae</taxon>
        <taxon>Guillardia</taxon>
    </lineage>
</organism>
<dbReference type="AlphaFoldDB" id="L1JZF4"/>
<gene>
    <name evidence="1" type="ORF">GUITHDRAFT_133192</name>
</gene>
<keyword evidence="3" id="KW-1185">Reference proteome</keyword>
<dbReference type="HOGENOM" id="CLU_1942112_0_0_1"/>
<dbReference type="KEGG" id="gtt:GUITHDRAFT_133192"/>
<accession>L1JZF4</accession>
<sequence length="130" mass="14796">MFALVQHLDELRETELMAPRNLPPLHNQNCNMGPLCDSIWDPTFTPSPERDIICGLIDLCLQVYAIFWYEDYGTVVGSLSQSRLSAFSGLDCATSHRRLLIAFVSEAMLPRRKTAHRVWSAVNCQMRTKP</sequence>
<reference evidence="2" key="3">
    <citation type="submission" date="2016-03" db="UniProtKB">
        <authorList>
            <consortium name="EnsemblProtists"/>
        </authorList>
    </citation>
    <scope>IDENTIFICATION</scope>
</reference>
<evidence type="ECO:0000313" key="2">
    <source>
        <dbReference type="EnsemblProtists" id="EKX53488"/>
    </source>
</evidence>
<evidence type="ECO:0000313" key="3">
    <source>
        <dbReference type="Proteomes" id="UP000011087"/>
    </source>
</evidence>